<keyword evidence="4" id="KW-1185">Reference proteome</keyword>
<accession>A0ABR3Q6V5</accession>
<feature type="chain" id="PRO_5045123365" description="Calcineurin-like phosphoesterase domain-containing protein" evidence="1">
    <location>
        <begin position="22"/>
        <end position="384"/>
    </location>
</feature>
<dbReference type="RefSeq" id="XP_069210120.1">
    <property type="nucleotide sequence ID" value="XM_069352702.1"/>
</dbReference>
<dbReference type="PANTHER" id="PTHR46546:SF4">
    <property type="entry name" value="SHEWANELLA-LIKE PROTEIN PHOSPHATASE 1"/>
    <property type="match status" value="1"/>
</dbReference>
<keyword evidence="1" id="KW-0732">Signal</keyword>
<evidence type="ECO:0000313" key="4">
    <source>
        <dbReference type="Proteomes" id="UP001565368"/>
    </source>
</evidence>
<name>A0ABR3Q6V5_9TREE</name>
<evidence type="ECO:0000259" key="2">
    <source>
        <dbReference type="Pfam" id="PF00149"/>
    </source>
</evidence>
<sequence>MPLPTRLFLVLAVIATALVLAFWRPHAPPGSDGGAPSPGGEAFRQRLVAVGDLHGDIDNAKRVLRMAGLTDKADGWAAGNDIFVQTGDCVDRGTFAREIYDLWYRLRGEAQAAGGRVINLLGNHEVMNAIGDWRYVTQADIKHWGGTENRQRELSKDGWLGKDWLANYSISALVPISPFASAPTYSFQHGSLRPSFPNLTPYPDAINRLGHSLLTRALTPPLAPPYPPNPYSGLPAGTTREEAELYDGGGPLWWRGLADVEDDRIVCGWAKELQEKIGVRRVIGGHTPDFDKIVHRCNASVIIIDTGISYAYGGVLSALEIIYSLTPVPKDDSHRQDPFVAPANATDEPHVLHAGGKYIEREEVNAIYVGHKKRIALEVRQIVL</sequence>
<feature type="signal peptide" evidence="1">
    <location>
        <begin position="1"/>
        <end position="21"/>
    </location>
</feature>
<dbReference type="Pfam" id="PF00149">
    <property type="entry name" value="Metallophos"/>
    <property type="match status" value="1"/>
</dbReference>
<protein>
    <recommendedName>
        <fullName evidence="2">Calcineurin-like phosphoesterase domain-containing protein</fullName>
    </recommendedName>
</protein>
<comment type="caution">
    <text evidence="3">The sequence shown here is derived from an EMBL/GenBank/DDBJ whole genome shotgun (WGS) entry which is preliminary data.</text>
</comment>
<dbReference type="InterPro" id="IPR029052">
    <property type="entry name" value="Metallo-depent_PP-like"/>
</dbReference>
<reference evidence="3 4" key="1">
    <citation type="submission" date="2023-08" db="EMBL/GenBank/DDBJ databases">
        <title>Annotated Genome Sequence of Vanrija albida AlHP1.</title>
        <authorList>
            <person name="Herzog R."/>
        </authorList>
    </citation>
    <scope>NUCLEOTIDE SEQUENCE [LARGE SCALE GENOMIC DNA]</scope>
    <source>
        <strain evidence="3 4">AlHP1</strain>
    </source>
</reference>
<dbReference type="GeneID" id="95985224"/>
<organism evidence="3 4">
    <name type="scientific">Vanrija albida</name>
    <dbReference type="NCBI Taxonomy" id="181172"/>
    <lineage>
        <taxon>Eukaryota</taxon>
        <taxon>Fungi</taxon>
        <taxon>Dikarya</taxon>
        <taxon>Basidiomycota</taxon>
        <taxon>Agaricomycotina</taxon>
        <taxon>Tremellomycetes</taxon>
        <taxon>Trichosporonales</taxon>
        <taxon>Trichosporonaceae</taxon>
        <taxon>Vanrija</taxon>
    </lineage>
</organism>
<dbReference type="Proteomes" id="UP001565368">
    <property type="component" value="Unassembled WGS sequence"/>
</dbReference>
<dbReference type="EMBL" id="JBBXJM010000003">
    <property type="protein sequence ID" value="KAL1410176.1"/>
    <property type="molecule type" value="Genomic_DNA"/>
</dbReference>
<evidence type="ECO:0000256" key="1">
    <source>
        <dbReference type="SAM" id="SignalP"/>
    </source>
</evidence>
<dbReference type="InterPro" id="IPR004843">
    <property type="entry name" value="Calcineurin-like_PHP"/>
</dbReference>
<evidence type="ECO:0000313" key="3">
    <source>
        <dbReference type="EMBL" id="KAL1410176.1"/>
    </source>
</evidence>
<dbReference type="Gene3D" id="3.60.21.10">
    <property type="match status" value="1"/>
</dbReference>
<proteinExistence type="predicted"/>
<dbReference type="SUPFAM" id="SSF56300">
    <property type="entry name" value="Metallo-dependent phosphatases"/>
    <property type="match status" value="1"/>
</dbReference>
<feature type="domain" description="Calcineurin-like phosphoesterase" evidence="2">
    <location>
        <begin position="46"/>
        <end position="288"/>
    </location>
</feature>
<gene>
    <name evidence="3" type="ORF">Q8F55_004181</name>
</gene>
<dbReference type="PANTHER" id="PTHR46546">
    <property type="entry name" value="SHEWANELLA-LIKE PROTEIN PHOSPHATASE 1"/>
    <property type="match status" value="1"/>
</dbReference>